<dbReference type="PANTHER" id="PTHR30349">
    <property type="entry name" value="PHAGE INTEGRASE-RELATED"/>
    <property type="match status" value="1"/>
</dbReference>
<dbReference type="PROSITE" id="PS51900">
    <property type="entry name" value="CB"/>
    <property type="match status" value="1"/>
</dbReference>
<evidence type="ECO:0000256" key="9">
    <source>
        <dbReference type="HAMAP-Rule" id="MF_01808"/>
    </source>
</evidence>
<dbReference type="PANTHER" id="PTHR30349:SF77">
    <property type="entry name" value="TYROSINE RECOMBINASE XERC"/>
    <property type="match status" value="1"/>
</dbReference>
<dbReference type="RefSeq" id="WP_022796268.1">
    <property type="nucleotide sequence ID" value="NZ_JBQDSL010000007.1"/>
</dbReference>
<comment type="function">
    <text evidence="9">Site-specific tyrosine recombinase, which acts by catalyzing the cutting and rejoining of the recombining DNA molecules. The XerC-XerD complex is essential to convert dimers of the bacterial chromosome into monomers to permit their segregation at cell division. It also contributes to the segregational stability of plasmids.</text>
</comment>
<dbReference type="GO" id="GO:0007059">
    <property type="term" value="P:chromosome segregation"/>
    <property type="evidence" value="ECO:0007669"/>
    <property type="project" value="UniProtKB-UniRule"/>
</dbReference>
<dbReference type="GO" id="GO:0005737">
    <property type="term" value="C:cytoplasm"/>
    <property type="evidence" value="ECO:0007669"/>
    <property type="project" value="UniProtKB-SubCell"/>
</dbReference>
<evidence type="ECO:0000256" key="8">
    <source>
        <dbReference type="ARBA" id="ARBA00023306"/>
    </source>
</evidence>
<dbReference type="EMBL" id="DQHO01000018">
    <property type="protein sequence ID" value="HCS93684.1"/>
    <property type="molecule type" value="Genomic_DNA"/>
</dbReference>
<dbReference type="Pfam" id="PF00589">
    <property type="entry name" value="Phage_integrase"/>
    <property type="match status" value="1"/>
</dbReference>
<comment type="subcellular location">
    <subcellularLocation>
        <location evidence="1 9">Cytoplasm</location>
    </subcellularLocation>
</comment>
<dbReference type="GO" id="GO:0051301">
    <property type="term" value="P:cell division"/>
    <property type="evidence" value="ECO:0007669"/>
    <property type="project" value="UniProtKB-KW"/>
</dbReference>
<keyword evidence="2 9" id="KW-0963">Cytoplasm</keyword>
<dbReference type="GO" id="GO:0006313">
    <property type="term" value="P:DNA transposition"/>
    <property type="evidence" value="ECO:0007669"/>
    <property type="project" value="UniProtKB-UniRule"/>
</dbReference>
<dbReference type="PROSITE" id="PS51898">
    <property type="entry name" value="TYR_RECOMBINASE"/>
    <property type="match status" value="1"/>
</dbReference>
<keyword evidence="3 9" id="KW-0132">Cell division</keyword>
<accession>A0A3D4S4F2</accession>
<dbReference type="Pfam" id="PF02899">
    <property type="entry name" value="Phage_int_SAM_1"/>
    <property type="match status" value="1"/>
</dbReference>
<dbReference type="Gene3D" id="1.10.443.10">
    <property type="entry name" value="Intergrase catalytic core"/>
    <property type="match status" value="1"/>
</dbReference>
<evidence type="ECO:0000256" key="5">
    <source>
        <dbReference type="ARBA" id="ARBA00022908"/>
    </source>
</evidence>
<dbReference type="InterPro" id="IPR023009">
    <property type="entry name" value="Tyrosine_recombinase_XerC/XerD"/>
</dbReference>
<comment type="similarity">
    <text evidence="9">Belongs to the 'phage' integrase family. XerC subfamily.</text>
</comment>
<dbReference type="InterPro" id="IPR004107">
    <property type="entry name" value="Integrase_SAM-like_N"/>
</dbReference>
<keyword evidence="7 9" id="KW-0233">DNA recombination</keyword>
<dbReference type="GO" id="GO:0009037">
    <property type="term" value="F:tyrosine-based site-specific recombinase activity"/>
    <property type="evidence" value="ECO:0007669"/>
    <property type="project" value="UniProtKB-UniRule"/>
</dbReference>
<comment type="subunit">
    <text evidence="9">Forms a cyclic heterotetrameric complex composed of two molecules of XerC and two molecules of XerD.</text>
</comment>
<evidence type="ECO:0000313" key="12">
    <source>
        <dbReference type="EMBL" id="HCS93684.1"/>
    </source>
</evidence>
<dbReference type="InterPro" id="IPR002104">
    <property type="entry name" value="Integrase_catalytic"/>
</dbReference>
<dbReference type="GO" id="GO:0003677">
    <property type="term" value="F:DNA binding"/>
    <property type="evidence" value="ECO:0007669"/>
    <property type="project" value="UniProtKB-UniRule"/>
</dbReference>
<comment type="caution">
    <text evidence="12">The sequence shown here is derived from an EMBL/GenBank/DDBJ whole genome shotgun (WGS) entry which is preliminary data.</text>
</comment>
<keyword evidence="4 9" id="KW-0159">Chromosome partition</keyword>
<dbReference type="STRING" id="1121105.GCA_000421665_00997"/>
<evidence type="ECO:0000313" key="13">
    <source>
        <dbReference type="Proteomes" id="UP000262195"/>
    </source>
</evidence>
<dbReference type="Proteomes" id="UP000262195">
    <property type="component" value="Unassembled WGS sequence"/>
</dbReference>
<dbReference type="InterPro" id="IPR011010">
    <property type="entry name" value="DNA_brk_join_enz"/>
</dbReference>
<evidence type="ECO:0000259" key="10">
    <source>
        <dbReference type="PROSITE" id="PS51898"/>
    </source>
</evidence>
<evidence type="ECO:0000256" key="7">
    <source>
        <dbReference type="ARBA" id="ARBA00023172"/>
    </source>
</evidence>
<dbReference type="AlphaFoldDB" id="A0A3D4S4F2"/>
<proteinExistence type="inferred from homology"/>
<keyword evidence="6 9" id="KW-0238">DNA-binding</keyword>
<dbReference type="HAMAP" id="MF_01808">
    <property type="entry name" value="Recomb_XerC_XerD"/>
    <property type="match status" value="1"/>
</dbReference>
<dbReference type="InterPro" id="IPR013762">
    <property type="entry name" value="Integrase-like_cat_sf"/>
</dbReference>
<dbReference type="InterPro" id="IPR044068">
    <property type="entry name" value="CB"/>
</dbReference>
<keyword evidence="5 9" id="KW-0229">DNA integration</keyword>
<dbReference type="Gene3D" id="1.10.150.130">
    <property type="match status" value="1"/>
</dbReference>
<dbReference type="InterPro" id="IPR010998">
    <property type="entry name" value="Integrase_recombinase_N"/>
</dbReference>
<sequence>MTRLLNDFLEYITVLKNYSPETVSTYKSDLIQFEGFLKNSGNDSLTAVTQEDVQLYLADCFDRKLSRVSMARKLSTIRSFYHYLLLSGKITQNPAELVQFGIRQKRLPDFFYEEEMTALFKSTDGDDNLSIRNKAILEILYATGMRVSECTSLILDHVDLEMDMLLVRGKGNKERYIPFGMPAHVAMTHYLETSRKQLYQHRSKDHQFVFLNRFGNPLTTNGVRYILNEIIKKSALSGKIHPHKLRHTFATHMLSHGADLRSVQELLGHDSLSSTQVYTHVTPTVLRKTIDDFLPRESKKVKD</sequence>
<reference evidence="12 13" key="1">
    <citation type="journal article" date="2018" name="Nat. Biotechnol.">
        <title>A standardized bacterial taxonomy based on genome phylogeny substantially revises the tree of life.</title>
        <authorList>
            <person name="Parks D.H."/>
            <person name="Chuvochina M."/>
            <person name="Waite D.W."/>
            <person name="Rinke C."/>
            <person name="Skarshewski A."/>
            <person name="Chaumeil P.A."/>
            <person name="Hugenholtz P."/>
        </authorList>
    </citation>
    <scope>NUCLEOTIDE SEQUENCE [LARGE SCALE GENOMIC DNA]</scope>
    <source>
        <strain evidence="12">UBA11306</strain>
    </source>
</reference>
<feature type="domain" description="Core-binding (CB)" evidence="11">
    <location>
        <begin position="1"/>
        <end position="85"/>
    </location>
</feature>
<dbReference type="InterPro" id="IPR050090">
    <property type="entry name" value="Tyrosine_recombinase_XerCD"/>
</dbReference>
<evidence type="ECO:0000256" key="3">
    <source>
        <dbReference type="ARBA" id="ARBA00022618"/>
    </source>
</evidence>
<feature type="active site" evidence="9">
    <location>
        <position position="146"/>
    </location>
</feature>
<feature type="active site" evidence="9">
    <location>
        <position position="269"/>
    </location>
</feature>
<keyword evidence="8 9" id="KW-0131">Cell cycle</keyword>
<feature type="active site" evidence="9">
    <location>
        <position position="243"/>
    </location>
</feature>
<feature type="active site" evidence="9">
    <location>
        <position position="170"/>
    </location>
</feature>
<evidence type="ECO:0000256" key="2">
    <source>
        <dbReference type="ARBA" id="ARBA00022490"/>
    </source>
</evidence>
<dbReference type="SUPFAM" id="SSF56349">
    <property type="entry name" value="DNA breaking-rejoining enzymes"/>
    <property type="match status" value="1"/>
</dbReference>
<name>A0A3D4S4F2_9ENTE</name>
<evidence type="ECO:0000259" key="11">
    <source>
        <dbReference type="PROSITE" id="PS51900"/>
    </source>
</evidence>
<protein>
    <recommendedName>
        <fullName evidence="9">Tyrosine recombinase XerC</fullName>
    </recommendedName>
</protein>
<evidence type="ECO:0000256" key="1">
    <source>
        <dbReference type="ARBA" id="ARBA00004496"/>
    </source>
</evidence>
<feature type="active site" evidence="9">
    <location>
        <position position="246"/>
    </location>
</feature>
<feature type="active site" description="O-(3'-phospho-DNA)-tyrosine intermediate" evidence="9">
    <location>
        <position position="278"/>
    </location>
</feature>
<organism evidence="12 13">
    <name type="scientific">Bavariicoccus seileri</name>
    <dbReference type="NCBI Taxonomy" id="549685"/>
    <lineage>
        <taxon>Bacteria</taxon>
        <taxon>Bacillati</taxon>
        <taxon>Bacillota</taxon>
        <taxon>Bacilli</taxon>
        <taxon>Lactobacillales</taxon>
        <taxon>Enterococcaceae</taxon>
        <taxon>Bavariicoccus</taxon>
    </lineage>
</organism>
<dbReference type="CDD" id="cd00798">
    <property type="entry name" value="INT_XerDC_C"/>
    <property type="match status" value="1"/>
</dbReference>
<feature type="domain" description="Tyr recombinase" evidence="10">
    <location>
        <begin position="106"/>
        <end position="291"/>
    </location>
</feature>
<gene>
    <name evidence="9" type="primary">xerC</name>
    <name evidence="12" type="ORF">DIW15_03105</name>
</gene>
<dbReference type="NCBIfam" id="NF001399">
    <property type="entry name" value="PRK00283.1"/>
    <property type="match status" value="1"/>
</dbReference>
<evidence type="ECO:0000256" key="4">
    <source>
        <dbReference type="ARBA" id="ARBA00022829"/>
    </source>
</evidence>
<evidence type="ECO:0000256" key="6">
    <source>
        <dbReference type="ARBA" id="ARBA00023125"/>
    </source>
</evidence>